<reference evidence="2" key="1">
    <citation type="submission" date="2023-10" db="EMBL/GenBank/DDBJ databases">
        <authorList>
            <person name="Chen Y."/>
            <person name="Shah S."/>
            <person name="Dougan E. K."/>
            <person name="Thang M."/>
            <person name="Chan C."/>
        </authorList>
    </citation>
    <scope>NUCLEOTIDE SEQUENCE [LARGE SCALE GENOMIC DNA]</scope>
</reference>
<feature type="non-terminal residue" evidence="2">
    <location>
        <position position="342"/>
    </location>
</feature>
<gene>
    <name evidence="2" type="ORF">PCOR1329_LOCUS85416</name>
</gene>
<sequence>MNDGISSLEQRGVTIEENEKGFFLHQRTYADKIHEVRPVDCGRHRPTDTLRKKDQTTLMAFCGEVYWLGVNTTPFLLAWVAELQSKIPNGTRSLFTAANSIVKLIKQNQHMGLQIHRHDLIDLAVVTWCDAAWASRPDGNSQGGYLTALAATKAMDGEKAQLTALDWGSKKLRRVARSLAAEVQEAGDAEGAQCMVHMVLSEILFNRSPFRKKMALLHEIPAVLATDCKAFYDGAVRSALEERKTLAWWVHSHAQIADGLTKGNWQAFGVLKLFLEKQEWRLIYDEHYMSARKRAALGMGFFDTTTPEDAKTAKEVLEQRRLARQQAKIPDQPSSHDASTME</sequence>
<evidence type="ECO:0000313" key="3">
    <source>
        <dbReference type="Proteomes" id="UP001189429"/>
    </source>
</evidence>
<feature type="region of interest" description="Disordered" evidence="1">
    <location>
        <begin position="321"/>
        <end position="342"/>
    </location>
</feature>
<name>A0ABN9YH39_9DINO</name>
<protein>
    <submittedName>
        <fullName evidence="2">Uncharacterized protein</fullName>
    </submittedName>
</protein>
<dbReference type="EMBL" id="CAUYUJ010022610">
    <property type="protein sequence ID" value="CAK0911574.1"/>
    <property type="molecule type" value="Genomic_DNA"/>
</dbReference>
<proteinExistence type="predicted"/>
<keyword evidence="3" id="KW-1185">Reference proteome</keyword>
<organism evidence="2 3">
    <name type="scientific">Prorocentrum cordatum</name>
    <dbReference type="NCBI Taxonomy" id="2364126"/>
    <lineage>
        <taxon>Eukaryota</taxon>
        <taxon>Sar</taxon>
        <taxon>Alveolata</taxon>
        <taxon>Dinophyceae</taxon>
        <taxon>Prorocentrales</taxon>
        <taxon>Prorocentraceae</taxon>
        <taxon>Prorocentrum</taxon>
    </lineage>
</organism>
<feature type="compositionally biased region" description="Polar residues" evidence="1">
    <location>
        <begin position="332"/>
        <end position="342"/>
    </location>
</feature>
<dbReference type="Proteomes" id="UP001189429">
    <property type="component" value="Unassembled WGS sequence"/>
</dbReference>
<evidence type="ECO:0000313" key="2">
    <source>
        <dbReference type="EMBL" id="CAK0911574.1"/>
    </source>
</evidence>
<accession>A0ABN9YH39</accession>
<comment type="caution">
    <text evidence="2">The sequence shown here is derived from an EMBL/GenBank/DDBJ whole genome shotgun (WGS) entry which is preliminary data.</text>
</comment>
<evidence type="ECO:0000256" key="1">
    <source>
        <dbReference type="SAM" id="MobiDB-lite"/>
    </source>
</evidence>